<proteinExistence type="predicted"/>
<keyword evidence="2" id="KW-1185">Reference proteome</keyword>
<protein>
    <submittedName>
        <fullName evidence="1">Uncharacterized protein</fullName>
    </submittedName>
</protein>
<comment type="caution">
    <text evidence="1">The sequence shown here is derived from an EMBL/GenBank/DDBJ whole genome shotgun (WGS) entry which is preliminary data.</text>
</comment>
<dbReference type="RefSeq" id="WP_255924563.1">
    <property type="nucleotide sequence ID" value="NZ_JANFNH010000001.1"/>
</dbReference>
<evidence type="ECO:0000313" key="1">
    <source>
        <dbReference type="EMBL" id="MCQ4040613.1"/>
    </source>
</evidence>
<name>A0ABT1P5F4_9ACTN</name>
<reference evidence="1 2" key="1">
    <citation type="submission" date="2022-06" db="EMBL/GenBank/DDBJ databases">
        <title>Draft genome sequence of type strain Streptomyces rubrisoli DSM 42083.</title>
        <authorList>
            <person name="Duangmal K."/>
            <person name="Klaysubun C."/>
        </authorList>
    </citation>
    <scope>NUCLEOTIDE SEQUENCE [LARGE SCALE GENOMIC DNA]</scope>
    <source>
        <strain evidence="1 2">DSM 42083</strain>
    </source>
</reference>
<accession>A0ABT1P5F4</accession>
<evidence type="ECO:0000313" key="2">
    <source>
        <dbReference type="Proteomes" id="UP001206206"/>
    </source>
</evidence>
<sequence length="166" mass="18280">MPTGTIGRHPTHPAWPGQASRLLTDHILGALVELEEGIRQLRSLIRRSARGREGATANAAMTFLAAHLDWALAHHPLAVEVHDRLSGNPAAQIHGWHRTALRFTARDTRLEHHRVPCPRCELLALFRADGDDYIECRNSNCGLLLTPAELFAHTKAVAVEYAQAAA</sequence>
<gene>
    <name evidence="1" type="ORF">NON19_00900</name>
</gene>
<organism evidence="1 2">
    <name type="scientific">Streptantibioticus rubrisoli</name>
    <dbReference type="NCBI Taxonomy" id="1387313"/>
    <lineage>
        <taxon>Bacteria</taxon>
        <taxon>Bacillati</taxon>
        <taxon>Actinomycetota</taxon>
        <taxon>Actinomycetes</taxon>
        <taxon>Kitasatosporales</taxon>
        <taxon>Streptomycetaceae</taxon>
        <taxon>Streptantibioticus</taxon>
    </lineage>
</organism>
<dbReference type="Proteomes" id="UP001206206">
    <property type="component" value="Unassembled WGS sequence"/>
</dbReference>
<dbReference type="EMBL" id="JANFNH010000001">
    <property type="protein sequence ID" value="MCQ4040613.1"/>
    <property type="molecule type" value="Genomic_DNA"/>
</dbReference>